<name>A0A6J4SR04_9ACTN</name>
<gene>
    <name evidence="2" type="ORF">AVDCRST_MAG67-2042</name>
</gene>
<accession>A0A6J4SR04</accession>
<feature type="region of interest" description="Disordered" evidence="1">
    <location>
        <begin position="1"/>
        <end position="24"/>
    </location>
</feature>
<evidence type="ECO:0000256" key="1">
    <source>
        <dbReference type="SAM" id="MobiDB-lite"/>
    </source>
</evidence>
<feature type="non-terminal residue" evidence="2">
    <location>
        <position position="1"/>
    </location>
</feature>
<protein>
    <submittedName>
        <fullName evidence="2">Uncharacterized protein</fullName>
    </submittedName>
</protein>
<dbReference type="EMBL" id="CADCVQ010000086">
    <property type="protein sequence ID" value="CAA9502940.1"/>
    <property type="molecule type" value="Genomic_DNA"/>
</dbReference>
<organism evidence="2">
    <name type="scientific">uncultured Solirubrobacteraceae bacterium</name>
    <dbReference type="NCBI Taxonomy" id="1162706"/>
    <lineage>
        <taxon>Bacteria</taxon>
        <taxon>Bacillati</taxon>
        <taxon>Actinomycetota</taxon>
        <taxon>Thermoleophilia</taxon>
        <taxon>Solirubrobacterales</taxon>
        <taxon>Solirubrobacteraceae</taxon>
        <taxon>environmental samples</taxon>
    </lineage>
</organism>
<sequence>ETMTDTNTKSEESMFAKLKRVLHG</sequence>
<proteinExistence type="predicted"/>
<evidence type="ECO:0000313" key="2">
    <source>
        <dbReference type="EMBL" id="CAA9502940.1"/>
    </source>
</evidence>
<reference evidence="2" key="1">
    <citation type="submission" date="2020-02" db="EMBL/GenBank/DDBJ databases">
        <authorList>
            <person name="Meier V. D."/>
        </authorList>
    </citation>
    <scope>NUCLEOTIDE SEQUENCE</scope>
    <source>
        <strain evidence="2">AVDCRST_MAG67</strain>
    </source>
</reference>
<dbReference type="AlphaFoldDB" id="A0A6J4SR04"/>